<dbReference type="EMBL" id="CP043028">
    <property type="protein sequence ID" value="QFJ53867.1"/>
    <property type="molecule type" value="Genomic_DNA"/>
</dbReference>
<dbReference type="Gene3D" id="3.30.565.10">
    <property type="entry name" value="Histidine kinase-like ATPase, C-terminal domain"/>
    <property type="match status" value="1"/>
</dbReference>
<feature type="transmembrane region" description="Helical" evidence="4">
    <location>
        <begin position="217"/>
        <end position="237"/>
    </location>
</feature>
<keyword evidence="2" id="KW-0808">Transferase</keyword>
<feature type="domain" description="Sensor histidine kinase NatK-like C-terminal" evidence="5">
    <location>
        <begin position="356"/>
        <end position="460"/>
    </location>
</feature>
<evidence type="ECO:0000256" key="4">
    <source>
        <dbReference type="SAM" id="Phobius"/>
    </source>
</evidence>
<protein>
    <submittedName>
        <fullName evidence="7">GHKL domain-containing protein</fullName>
    </submittedName>
</protein>
<evidence type="ECO:0000259" key="6">
    <source>
        <dbReference type="Pfam" id="PF14689"/>
    </source>
</evidence>
<dbReference type="InterPro" id="IPR036890">
    <property type="entry name" value="HATPase_C_sf"/>
</dbReference>
<evidence type="ECO:0000256" key="3">
    <source>
        <dbReference type="ARBA" id="ARBA00022777"/>
    </source>
</evidence>
<dbReference type="Gene3D" id="1.10.287.130">
    <property type="match status" value="1"/>
</dbReference>
<feature type="transmembrane region" description="Helical" evidence="4">
    <location>
        <begin position="6"/>
        <end position="29"/>
    </location>
</feature>
<dbReference type="PANTHER" id="PTHR40448:SF1">
    <property type="entry name" value="TWO-COMPONENT SENSOR HISTIDINE KINASE"/>
    <property type="match status" value="1"/>
</dbReference>
<keyword evidence="4" id="KW-1133">Transmembrane helix</keyword>
<keyword evidence="4" id="KW-0472">Membrane</keyword>
<proteinExistence type="predicted"/>
<dbReference type="CDD" id="cd16935">
    <property type="entry name" value="HATPase_AgrC-ComD-like"/>
    <property type="match status" value="1"/>
</dbReference>
<feature type="transmembrane region" description="Helical" evidence="4">
    <location>
        <begin position="64"/>
        <end position="83"/>
    </location>
</feature>
<dbReference type="InterPro" id="IPR032834">
    <property type="entry name" value="NatK-like_C"/>
</dbReference>
<evidence type="ECO:0000256" key="1">
    <source>
        <dbReference type="ARBA" id="ARBA00022553"/>
    </source>
</evidence>
<keyword evidence="4" id="KW-0812">Transmembrane</keyword>
<reference evidence="8" key="1">
    <citation type="submission" date="2019-08" db="EMBL/GenBank/DDBJ databases">
        <title>Complete Genome Sequence of the Polysaccharide-Degrading Rumen Bacterium Pseudobutyrivibrio xylanivorans MA3014.</title>
        <authorList>
            <person name="Palevich N."/>
            <person name="Maclean P.H."/>
            <person name="Kelly W.J."/>
            <person name="Leahy S.C."/>
            <person name="Rakonjac J."/>
            <person name="Attwood G.T."/>
        </authorList>
    </citation>
    <scope>NUCLEOTIDE SEQUENCE [LARGE SCALE GENOMIC DNA]</scope>
    <source>
        <strain evidence="8">MA3014</strain>
    </source>
</reference>
<dbReference type="OrthoDB" id="9778566at2"/>
<dbReference type="Pfam" id="PF14501">
    <property type="entry name" value="HATPase_c_5"/>
    <property type="match status" value="1"/>
</dbReference>
<keyword evidence="1" id="KW-0597">Phosphoprotein</keyword>
<evidence type="ECO:0000313" key="8">
    <source>
        <dbReference type="Proteomes" id="UP000327030"/>
    </source>
</evidence>
<evidence type="ECO:0000259" key="5">
    <source>
        <dbReference type="Pfam" id="PF14501"/>
    </source>
</evidence>
<dbReference type="InterPro" id="IPR039506">
    <property type="entry name" value="SPOB_a"/>
</dbReference>
<keyword evidence="3" id="KW-0418">Kinase</keyword>
<dbReference type="AlphaFoldDB" id="A0A5P6VMS2"/>
<gene>
    <name evidence="7" type="ORF">FXF36_02775</name>
</gene>
<name>A0A5P6VMS2_PSEXY</name>
<dbReference type="Proteomes" id="UP000327030">
    <property type="component" value="Chromosome 1"/>
</dbReference>
<accession>A0A5P6VMS2</accession>
<organism evidence="7 8">
    <name type="scientific">Pseudobutyrivibrio xylanivorans</name>
    <dbReference type="NCBI Taxonomy" id="185007"/>
    <lineage>
        <taxon>Bacteria</taxon>
        <taxon>Bacillati</taxon>
        <taxon>Bacillota</taxon>
        <taxon>Clostridia</taxon>
        <taxon>Lachnospirales</taxon>
        <taxon>Lachnospiraceae</taxon>
        <taxon>Pseudobutyrivibrio</taxon>
    </lineage>
</organism>
<dbReference type="PANTHER" id="PTHR40448">
    <property type="entry name" value="TWO-COMPONENT SENSOR HISTIDINE KINASE"/>
    <property type="match status" value="1"/>
</dbReference>
<feature type="transmembrane region" description="Helical" evidence="4">
    <location>
        <begin position="176"/>
        <end position="197"/>
    </location>
</feature>
<dbReference type="KEGG" id="pxv:FXF36_02775"/>
<feature type="transmembrane region" description="Helical" evidence="4">
    <location>
        <begin position="95"/>
        <end position="115"/>
    </location>
</feature>
<feature type="transmembrane region" description="Helical" evidence="4">
    <location>
        <begin position="135"/>
        <end position="155"/>
    </location>
</feature>
<evidence type="ECO:0000313" key="7">
    <source>
        <dbReference type="EMBL" id="QFJ53867.1"/>
    </source>
</evidence>
<evidence type="ECO:0000256" key="2">
    <source>
        <dbReference type="ARBA" id="ARBA00022679"/>
    </source>
</evidence>
<dbReference type="GO" id="GO:0000155">
    <property type="term" value="F:phosphorelay sensor kinase activity"/>
    <property type="evidence" value="ECO:0007669"/>
    <property type="project" value="InterPro"/>
</dbReference>
<dbReference type="SUPFAM" id="SSF55890">
    <property type="entry name" value="Sporulation response regulatory protein Spo0B"/>
    <property type="match status" value="1"/>
</dbReference>
<dbReference type="InterPro" id="IPR016120">
    <property type="entry name" value="Sig_transdc_His_kin_SpoOB"/>
</dbReference>
<dbReference type="Pfam" id="PF14689">
    <property type="entry name" value="SPOB_a"/>
    <property type="match status" value="1"/>
</dbReference>
<dbReference type="SUPFAM" id="SSF55874">
    <property type="entry name" value="ATPase domain of HSP90 chaperone/DNA topoisomerase II/histidine kinase"/>
    <property type="match status" value="1"/>
</dbReference>
<sequence>MMVSDAFFNYFMNTVIEIYCIITSVLFIYWLRPFVKNMKSVYYAVVFEWITDCILRHVDVQNGIRLTISIFSLFFVGVILFYLDEKRNLMQKIFLCVSFFIIRWLSLEIFTELGFYERDFVFNFKLFRESIPAIVAEYVVSTIVEYGLALLLLFFSIKLLLKTYKNKQEDLSWKELIMLLIPCISIFLATRIIYSYYMLWFDGIENGSIKANIPGNMYRILFCIMAYLTLCVTLYFYQSIKANKEIEYANRVLAKQIEDSKKYVGQIETVYQQMRALRHDTGNHMAVMKGLLETEKYQELRDYLGNWEETYKNIVPSAKTGNAVTDIAISEFVDRFADNGITLKTSLKYPSNVAVNPFEMCVVLTNAIQNAYEASLSVNEPYVEITSVERENVYIISIKNKSDKKAQIDEEGIPISIKNDDGHGFGVRNIREIARKYNGDIEIKQFSENDGLWFVLNIMFVG</sequence>
<feature type="domain" description="SpoOB alpha-helical" evidence="6">
    <location>
        <begin position="261"/>
        <end position="306"/>
    </location>
</feature>
<dbReference type="GO" id="GO:0042802">
    <property type="term" value="F:identical protein binding"/>
    <property type="evidence" value="ECO:0007669"/>
    <property type="project" value="TreeGrafter"/>
</dbReference>